<keyword evidence="2" id="KW-1185">Reference proteome</keyword>
<organism evidence="1 2">
    <name type="scientific">Nocardioides luti</name>
    <dbReference type="NCBI Taxonomy" id="2761101"/>
    <lineage>
        <taxon>Bacteria</taxon>
        <taxon>Bacillati</taxon>
        <taxon>Actinomycetota</taxon>
        <taxon>Actinomycetes</taxon>
        <taxon>Propionibacteriales</taxon>
        <taxon>Nocardioidaceae</taxon>
        <taxon>Nocardioides</taxon>
    </lineage>
</organism>
<dbReference type="Proteomes" id="UP000523955">
    <property type="component" value="Unassembled WGS sequence"/>
</dbReference>
<accession>A0A7X0RIP9</accession>
<protein>
    <submittedName>
        <fullName evidence="1">Uncharacterized protein</fullName>
    </submittedName>
</protein>
<comment type="caution">
    <text evidence="1">The sequence shown here is derived from an EMBL/GenBank/DDBJ whole genome shotgun (WGS) entry which is preliminary data.</text>
</comment>
<dbReference type="AlphaFoldDB" id="A0A7X0RIP9"/>
<gene>
    <name evidence="1" type="ORF">H5V45_10615</name>
</gene>
<name>A0A7X0RIP9_9ACTN</name>
<dbReference type="EMBL" id="JACKXE010000001">
    <property type="protein sequence ID" value="MBB6627773.1"/>
    <property type="molecule type" value="Genomic_DNA"/>
</dbReference>
<evidence type="ECO:0000313" key="1">
    <source>
        <dbReference type="EMBL" id="MBB6627773.1"/>
    </source>
</evidence>
<reference evidence="1 2" key="1">
    <citation type="submission" date="2020-08" db="EMBL/GenBank/DDBJ databases">
        <authorList>
            <person name="Seo M.-J."/>
        </authorList>
    </citation>
    <scope>NUCLEOTIDE SEQUENCE [LARGE SCALE GENOMIC DNA]</scope>
    <source>
        <strain evidence="1 2">KIGAM211</strain>
    </source>
</reference>
<dbReference type="RefSeq" id="WP_185252899.1">
    <property type="nucleotide sequence ID" value="NZ_JACKXE010000001.1"/>
</dbReference>
<sequence>MSLHVDLRRPHHDTLRTQVLTAPPYRLFVALWGGLAAVDVGRAAHASPTVQVALLALLVGACSVGQRPLPALTVAGVAWLVATGFVAHDDGRLALSGSADAVRLTVLAGVALLATEVRR</sequence>
<proteinExistence type="predicted"/>
<evidence type="ECO:0000313" key="2">
    <source>
        <dbReference type="Proteomes" id="UP000523955"/>
    </source>
</evidence>